<dbReference type="InterPro" id="IPR029028">
    <property type="entry name" value="Alpha/beta_knot_MTases"/>
</dbReference>
<organism evidence="5 6">
    <name type="scientific">Candidatus Sedimenticola endophacoides</name>
    <dbReference type="NCBI Taxonomy" id="2548426"/>
    <lineage>
        <taxon>Bacteria</taxon>
        <taxon>Pseudomonadati</taxon>
        <taxon>Pseudomonadota</taxon>
        <taxon>Gammaproteobacteria</taxon>
        <taxon>Chromatiales</taxon>
        <taxon>Sedimenticolaceae</taxon>
        <taxon>Sedimenticola</taxon>
    </lineage>
</organism>
<feature type="domain" description="tRNA/rRNA methyltransferase SpoU type" evidence="4">
    <location>
        <begin position="48"/>
        <end position="184"/>
    </location>
</feature>
<dbReference type="Pfam" id="PF00588">
    <property type="entry name" value="SpoU_methylase"/>
    <property type="match status" value="1"/>
</dbReference>
<evidence type="ECO:0000313" key="5">
    <source>
        <dbReference type="EMBL" id="OQX34959.1"/>
    </source>
</evidence>
<dbReference type="GO" id="GO:0005829">
    <property type="term" value="C:cytosol"/>
    <property type="evidence" value="ECO:0007669"/>
    <property type="project" value="TreeGrafter"/>
</dbReference>
<sequence length="210" mass="23667">MPRSAPRLAENPPMPLRKSRKFDRNQALRRYEKHRRRNLLAQPGAHPFVIVLDHLKAGYNVPKIFRSADAFGAAAVHLINIGPFDPTAAKGGLKSVPARFHDEFAQSYDALTREGYTLYTLEADQGEHLTGVRFPRKCAFIFGHEERGLSFDPGDYPGIRKLSIPQYGRVESLNVSVAASIVMYEYTRQHGGEPRTHVPRAAPRRVRRPG</sequence>
<evidence type="ECO:0000256" key="3">
    <source>
        <dbReference type="SAM" id="MobiDB-lite"/>
    </source>
</evidence>
<dbReference type="Gene3D" id="3.40.1280.10">
    <property type="match status" value="1"/>
</dbReference>
<evidence type="ECO:0000313" key="6">
    <source>
        <dbReference type="Proteomes" id="UP000243361"/>
    </source>
</evidence>
<proteinExistence type="predicted"/>
<gene>
    <name evidence="5" type="ORF">B0D84_02915</name>
</gene>
<dbReference type="InterPro" id="IPR029026">
    <property type="entry name" value="tRNA_m1G_MTases_N"/>
</dbReference>
<evidence type="ECO:0000259" key="4">
    <source>
        <dbReference type="Pfam" id="PF00588"/>
    </source>
</evidence>
<keyword evidence="2" id="KW-0808">Transferase</keyword>
<protein>
    <submittedName>
        <fullName evidence="5">tRNA (Guanine-N2)-dimethyltransferase</fullName>
    </submittedName>
</protein>
<dbReference type="SUPFAM" id="SSF75217">
    <property type="entry name" value="alpha/beta knot"/>
    <property type="match status" value="1"/>
</dbReference>
<dbReference type="Proteomes" id="UP000243361">
    <property type="component" value="Unassembled WGS sequence"/>
</dbReference>
<keyword evidence="6" id="KW-1185">Reference proteome</keyword>
<comment type="caution">
    <text evidence="5">The sequence shown here is derived from an EMBL/GenBank/DDBJ whole genome shotgun (WGS) entry which is preliminary data.</text>
</comment>
<evidence type="ECO:0000256" key="1">
    <source>
        <dbReference type="ARBA" id="ARBA00022603"/>
    </source>
</evidence>
<dbReference type="GO" id="GO:0008173">
    <property type="term" value="F:RNA methyltransferase activity"/>
    <property type="evidence" value="ECO:0007669"/>
    <property type="project" value="InterPro"/>
</dbReference>
<accession>A0A657PKY9</accession>
<keyword evidence="1" id="KW-0489">Methyltransferase</keyword>
<dbReference type="PANTHER" id="PTHR46429">
    <property type="entry name" value="23S RRNA (GUANOSINE-2'-O-)-METHYLTRANSFERASE RLMB"/>
    <property type="match status" value="1"/>
</dbReference>
<dbReference type="GO" id="GO:0006396">
    <property type="term" value="P:RNA processing"/>
    <property type="evidence" value="ECO:0007669"/>
    <property type="project" value="InterPro"/>
</dbReference>
<dbReference type="AlphaFoldDB" id="A0A657PKY9"/>
<dbReference type="InterPro" id="IPR004441">
    <property type="entry name" value="rRNA_MeTrfase_TrmH"/>
</dbReference>
<dbReference type="InterPro" id="IPR001537">
    <property type="entry name" value="SpoU_MeTrfase"/>
</dbReference>
<dbReference type="EMBL" id="MUIE01000195">
    <property type="protein sequence ID" value="OQX34959.1"/>
    <property type="molecule type" value="Genomic_DNA"/>
</dbReference>
<dbReference type="PANTHER" id="PTHR46429:SF1">
    <property type="entry name" value="23S RRNA (GUANOSINE-2'-O-)-METHYLTRANSFERASE RLMB"/>
    <property type="match status" value="1"/>
</dbReference>
<reference evidence="5" key="1">
    <citation type="submission" date="2017-02" db="EMBL/GenBank/DDBJ databases">
        <title>Novel co-symbiosis in the unique lucinid bivalve Phacoides pectinatus.</title>
        <authorList>
            <person name="Lim S.J."/>
            <person name="Davis B.G."/>
            <person name="Gill D.E."/>
            <person name="Engel A.S."/>
            <person name="Anderson L.C."/>
            <person name="Campbell B.J."/>
        </authorList>
    </citation>
    <scope>NUCLEOTIDE SEQUENCE [LARGE SCALE GENOMIC DNA]</scope>
    <source>
        <strain evidence="5">LUC13016_P6</strain>
    </source>
</reference>
<dbReference type="GO" id="GO:0003723">
    <property type="term" value="F:RNA binding"/>
    <property type="evidence" value="ECO:0007669"/>
    <property type="project" value="InterPro"/>
</dbReference>
<evidence type="ECO:0000256" key="2">
    <source>
        <dbReference type="ARBA" id="ARBA00022679"/>
    </source>
</evidence>
<dbReference type="GO" id="GO:0032259">
    <property type="term" value="P:methylation"/>
    <property type="evidence" value="ECO:0007669"/>
    <property type="project" value="UniProtKB-KW"/>
</dbReference>
<feature type="region of interest" description="Disordered" evidence="3">
    <location>
        <begin position="190"/>
        <end position="210"/>
    </location>
</feature>
<name>A0A657PKY9_9GAMM</name>